<dbReference type="InterPro" id="IPR050941">
    <property type="entry name" value="CCN"/>
</dbReference>
<dbReference type="Pfam" id="PF00041">
    <property type="entry name" value="fn3"/>
    <property type="match status" value="1"/>
</dbReference>
<organism evidence="6 7">
    <name type="scientific">Littorina saxatilis</name>
    <dbReference type="NCBI Taxonomy" id="31220"/>
    <lineage>
        <taxon>Eukaryota</taxon>
        <taxon>Metazoa</taxon>
        <taxon>Spiralia</taxon>
        <taxon>Lophotrochozoa</taxon>
        <taxon>Mollusca</taxon>
        <taxon>Gastropoda</taxon>
        <taxon>Caenogastropoda</taxon>
        <taxon>Littorinimorpha</taxon>
        <taxon>Littorinoidea</taxon>
        <taxon>Littorinidae</taxon>
        <taxon>Littorina</taxon>
    </lineage>
</organism>
<evidence type="ECO:0000256" key="3">
    <source>
        <dbReference type="SAM" id="Phobius"/>
    </source>
</evidence>
<keyword evidence="1" id="KW-0732">Signal</keyword>
<feature type="region of interest" description="Disordered" evidence="2">
    <location>
        <begin position="462"/>
        <end position="493"/>
    </location>
</feature>
<accession>A0AAN9BK77</accession>
<evidence type="ECO:0000259" key="5">
    <source>
        <dbReference type="PROSITE" id="PS50853"/>
    </source>
</evidence>
<keyword evidence="3" id="KW-0472">Membrane</keyword>
<dbReference type="PROSITE" id="PS01208">
    <property type="entry name" value="VWFC_1"/>
    <property type="match status" value="1"/>
</dbReference>
<feature type="domain" description="Fibronectin type-III" evidence="5">
    <location>
        <begin position="864"/>
        <end position="962"/>
    </location>
</feature>
<dbReference type="PANTHER" id="PTHR11348">
    <property type="entry name" value="CONNECTIVE TISSUE GROWTH FACTOR-RELATED"/>
    <property type="match status" value="1"/>
</dbReference>
<feature type="domain" description="Fibronectin type-III" evidence="5">
    <location>
        <begin position="965"/>
        <end position="1064"/>
    </location>
</feature>
<dbReference type="AlphaFoldDB" id="A0AAN9BK77"/>
<evidence type="ECO:0000256" key="2">
    <source>
        <dbReference type="SAM" id="MobiDB-lite"/>
    </source>
</evidence>
<dbReference type="GO" id="GO:0045597">
    <property type="term" value="P:positive regulation of cell differentiation"/>
    <property type="evidence" value="ECO:0007669"/>
    <property type="project" value="TreeGrafter"/>
</dbReference>
<dbReference type="SUPFAM" id="SSF57603">
    <property type="entry name" value="FnI-like domain"/>
    <property type="match status" value="2"/>
</dbReference>
<dbReference type="InterPro" id="IPR036116">
    <property type="entry name" value="FN3_sf"/>
</dbReference>
<dbReference type="SMART" id="SM00214">
    <property type="entry name" value="VWC"/>
    <property type="match status" value="4"/>
</dbReference>
<dbReference type="GO" id="GO:0007155">
    <property type="term" value="P:cell adhesion"/>
    <property type="evidence" value="ECO:0007669"/>
    <property type="project" value="TreeGrafter"/>
</dbReference>
<feature type="domain" description="VWFC" evidence="4">
    <location>
        <begin position="350"/>
        <end position="416"/>
    </location>
</feature>
<feature type="compositionally biased region" description="Polar residues" evidence="2">
    <location>
        <begin position="472"/>
        <end position="493"/>
    </location>
</feature>
<feature type="domain" description="Fibronectin type-III" evidence="5">
    <location>
        <begin position="106"/>
        <end position="205"/>
    </location>
</feature>
<dbReference type="EMBL" id="JBAMIC010000008">
    <property type="protein sequence ID" value="KAK7104740.1"/>
    <property type="molecule type" value="Genomic_DNA"/>
</dbReference>
<dbReference type="PROSITE" id="PS50184">
    <property type="entry name" value="VWFC_2"/>
    <property type="match status" value="4"/>
</dbReference>
<dbReference type="InterPro" id="IPR013783">
    <property type="entry name" value="Ig-like_fold"/>
</dbReference>
<dbReference type="Gene3D" id="2.60.40.10">
    <property type="entry name" value="Immunoglobulins"/>
    <property type="match status" value="4"/>
</dbReference>
<comment type="caution">
    <text evidence="6">The sequence shown here is derived from an EMBL/GenBank/DDBJ whole genome shotgun (WGS) entry which is preliminary data.</text>
</comment>
<dbReference type="Gene3D" id="2.10.70.10">
    <property type="entry name" value="Complement Module, domain 1"/>
    <property type="match status" value="1"/>
</dbReference>
<feature type="transmembrane region" description="Helical" evidence="3">
    <location>
        <begin position="1069"/>
        <end position="1094"/>
    </location>
</feature>
<dbReference type="InterPro" id="IPR003961">
    <property type="entry name" value="FN3_dom"/>
</dbReference>
<feature type="domain" description="VWFC" evidence="4">
    <location>
        <begin position="631"/>
        <end position="695"/>
    </location>
</feature>
<dbReference type="PROSITE" id="PS50853">
    <property type="entry name" value="FN3"/>
    <property type="match status" value="3"/>
</dbReference>
<feature type="domain" description="VWFC" evidence="4">
    <location>
        <begin position="559"/>
        <end position="627"/>
    </location>
</feature>
<dbReference type="PANTHER" id="PTHR11348:SF34">
    <property type="entry name" value="EPIDERMAL CELL SURFACE RECEPTOR-RELATED"/>
    <property type="match status" value="1"/>
</dbReference>
<evidence type="ECO:0000313" key="6">
    <source>
        <dbReference type="EMBL" id="KAK7104740.1"/>
    </source>
</evidence>
<proteinExistence type="predicted"/>
<protein>
    <submittedName>
        <fullName evidence="6">Uncharacterized protein</fullName>
    </submittedName>
</protein>
<name>A0AAN9BK77_9CAEN</name>
<sequence length="1154" mass="126654">MRTTQPEPSSSPPRHIWSRRHHKYSPFWTLMTSCFAVIVLLVVGVSGCAVEEECLGGRPHTPIGCCPVEGGDDCGTEVGVECDVGLGFQCRDLQGNLTSTRGFCSGRYGLRATAIHAENVTLQWEDFKAADYLHEYVLLYRKDSYSANQSSWEILDIGTRPTYTVTKLKPGTLYFMRVAVWADPYNPTPVLGNVSEVIWLTTQSVSHCSHNGEQFEVGQVTENCEDRCTCLATGQMNCTPLCAESQLPEVREGCSLHYADECSCDATEYCPDEQGEGCQYKDSPYADGAYWTDTELCTSCTCEGGHVSCHATCEEPLTPEDCVNPVRRTEENSCCEVIVCEPTDPVEGEEECEYNGTVYRLGDTFTTDCSLCMCVHGNSVNCSFASCPAIQLPEPSILCPFPHVQRDGCCDTVVCREENMDPQTLMSRLMAISFSPSSLTISFDVDHTTSQEASVTQDRYEVMTSDRGGDASSWTSRTYTPSTVDADDNASSPSDLLHNDAAIRVDDRVYITLGDLNPNTTYYVRVQPVMKSDMGVTEATPSNVTLLSNIVAKTMGEELTCQVDSKTYQEGAIVSETCREVCTCRSGHVSCESACAEESVIMAPSPTCPRPQLVSSQHSCCKTWKCFPEENGCAYEEIFLKNGEQVYEGSCDRRCKCTDGDITCTPVCLPAAPPPRTKCVLANVTGTCCPVWMCPQESKSPVEVSLATQVGYRGSCSNQETFKSSMKKAFTSRLSGHLPCADRESPFFVTCWVMDVVVTCPLLDISRRRRRQTTEIYVIAIITANITESNTLAKIRTSLNATESALSTMFSKHDVWVLLDDGRNLTSSGQFQSFGVSLVCDAGFIYKNDACVPENLFSPSTSGQRYNVSMALVNSSYDSATFAWSSLSPNSRTYVIGFFIQYRETTSEVWNQTVTLDPNTTRHTVTYLRASRPYKARLVALTKWASQPHMPLSMVMFTTKNNEVLSRSLTMEPLQVSLGLTSVTITWATLPGDVADAITKILITYRKSRDTGNVSSCDVDPRQSDVNLVGLTSATAYVTKFVIILVDGSTITTRPLHFVTMAEDSSDELVVPLIATCAVLVSLSVLLVVAFIAWRRMRRKSSMDTAFENKAYGVNITSLCSTRAKNESARPQDLEGSGSAATDTTGAGDCRLQA</sequence>
<keyword evidence="3" id="KW-1133">Transmembrane helix</keyword>
<evidence type="ECO:0000256" key="1">
    <source>
        <dbReference type="ARBA" id="ARBA00022729"/>
    </source>
</evidence>
<dbReference type="SUPFAM" id="SSF49265">
    <property type="entry name" value="Fibronectin type III"/>
    <property type="match status" value="2"/>
</dbReference>
<reference evidence="6 7" key="1">
    <citation type="submission" date="2024-02" db="EMBL/GenBank/DDBJ databases">
        <title>Chromosome-scale genome assembly of the rough periwinkle Littorina saxatilis.</title>
        <authorList>
            <person name="De Jode A."/>
            <person name="Faria R."/>
            <person name="Formenti G."/>
            <person name="Sims Y."/>
            <person name="Smith T.P."/>
            <person name="Tracey A."/>
            <person name="Wood J.M.D."/>
            <person name="Zagrodzka Z.B."/>
            <person name="Johannesson K."/>
            <person name="Butlin R.K."/>
            <person name="Leder E.H."/>
        </authorList>
    </citation>
    <scope>NUCLEOTIDE SEQUENCE [LARGE SCALE GENOMIC DNA]</scope>
    <source>
        <strain evidence="6">Snail1</strain>
        <tissue evidence="6">Muscle</tissue>
    </source>
</reference>
<feature type="region of interest" description="Disordered" evidence="2">
    <location>
        <begin position="1127"/>
        <end position="1154"/>
    </location>
</feature>
<feature type="transmembrane region" description="Helical" evidence="3">
    <location>
        <begin position="27"/>
        <end position="45"/>
    </location>
</feature>
<evidence type="ECO:0000313" key="7">
    <source>
        <dbReference type="Proteomes" id="UP001374579"/>
    </source>
</evidence>
<feature type="domain" description="VWFC" evidence="4">
    <location>
        <begin position="276"/>
        <end position="341"/>
    </location>
</feature>
<dbReference type="Proteomes" id="UP001374579">
    <property type="component" value="Unassembled WGS sequence"/>
</dbReference>
<keyword evidence="3" id="KW-0812">Transmembrane</keyword>
<evidence type="ECO:0000259" key="4">
    <source>
        <dbReference type="PROSITE" id="PS50184"/>
    </source>
</evidence>
<dbReference type="InterPro" id="IPR001007">
    <property type="entry name" value="VWF_dom"/>
</dbReference>
<keyword evidence="7" id="KW-1185">Reference proteome</keyword>
<dbReference type="PROSITE" id="PS51257">
    <property type="entry name" value="PROKAR_LIPOPROTEIN"/>
    <property type="match status" value="1"/>
</dbReference>
<dbReference type="GO" id="GO:0005615">
    <property type="term" value="C:extracellular space"/>
    <property type="evidence" value="ECO:0007669"/>
    <property type="project" value="TreeGrafter"/>
</dbReference>
<dbReference type="GO" id="GO:0005178">
    <property type="term" value="F:integrin binding"/>
    <property type="evidence" value="ECO:0007669"/>
    <property type="project" value="TreeGrafter"/>
</dbReference>
<gene>
    <name evidence="6" type="ORF">V1264_019406</name>
</gene>
<dbReference type="SMART" id="SM00060">
    <property type="entry name" value="FN3"/>
    <property type="match status" value="4"/>
</dbReference>
<dbReference type="CDD" id="cd00063">
    <property type="entry name" value="FN3"/>
    <property type="match status" value="2"/>
</dbReference>